<accession>A0AAV9RJ63</accession>
<organism evidence="1 2">
    <name type="scientific">Crenichthys baileyi</name>
    <name type="common">White River springfish</name>
    <dbReference type="NCBI Taxonomy" id="28760"/>
    <lineage>
        <taxon>Eukaryota</taxon>
        <taxon>Metazoa</taxon>
        <taxon>Chordata</taxon>
        <taxon>Craniata</taxon>
        <taxon>Vertebrata</taxon>
        <taxon>Euteleostomi</taxon>
        <taxon>Actinopterygii</taxon>
        <taxon>Neopterygii</taxon>
        <taxon>Teleostei</taxon>
        <taxon>Neoteleostei</taxon>
        <taxon>Acanthomorphata</taxon>
        <taxon>Ovalentaria</taxon>
        <taxon>Atherinomorphae</taxon>
        <taxon>Cyprinodontiformes</taxon>
        <taxon>Goodeidae</taxon>
        <taxon>Crenichthys</taxon>
    </lineage>
</organism>
<dbReference type="AlphaFoldDB" id="A0AAV9RJ63"/>
<comment type="caution">
    <text evidence="1">The sequence shown here is derived from an EMBL/GenBank/DDBJ whole genome shotgun (WGS) entry which is preliminary data.</text>
</comment>
<keyword evidence="2" id="KW-1185">Reference proteome</keyword>
<dbReference type="Proteomes" id="UP001311232">
    <property type="component" value="Unassembled WGS sequence"/>
</dbReference>
<protein>
    <submittedName>
        <fullName evidence="1">Uncharacterized protein</fullName>
    </submittedName>
</protein>
<evidence type="ECO:0000313" key="2">
    <source>
        <dbReference type="Proteomes" id="UP001311232"/>
    </source>
</evidence>
<evidence type="ECO:0000313" key="1">
    <source>
        <dbReference type="EMBL" id="KAK5609017.1"/>
    </source>
</evidence>
<reference evidence="1 2" key="1">
    <citation type="submission" date="2021-06" db="EMBL/GenBank/DDBJ databases">
        <authorList>
            <person name="Palmer J.M."/>
        </authorList>
    </citation>
    <scope>NUCLEOTIDE SEQUENCE [LARGE SCALE GENOMIC DNA]</scope>
    <source>
        <strain evidence="1 2">MEX-2019</strain>
        <tissue evidence="1">Muscle</tissue>
    </source>
</reference>
<dbReference type="EMBL" id="JAHHUM010001768">
    <property type="protein sequence ID" value="KAK5609017.1"/>
    <property type="molecule type" value="Genomic_DNA"/>
</dbReference>
<sequence length="117" mass="13028">MAGRIAPAPLCPQSWLHLHQNCEKRQKLQHREAESEHSVIRGIGGVVDLLLYLLSTRAVCTLGILNRGVDIVSSSLHPNRISQIWSRFGRAAVDLFAMGKRAAPLILRLLDGVREEQ</sequence>
<proteinExistence type="predicted"/>
<name>A0AAV9RJ63_9TELE</name>
<gene>
    <name evidence="1" type="ORF">CRENBAI_017184</name>
</gene>